<keyword evidence="2" id="KW-0805">Transcription regulation</keyword>
<dbReference type="Gene3D" id="3.30.730.10">
    <property type="entry name" value="AP2/ERF domain"/>
    <property type="match status" value="1"/>
</dbReference>
<evidence type="ECO:0000256" key="4">
    <source>
        <dbReference type="ARBA" id="ARBA00023125"/>
    </source>
</evidence>
<dbReference type="AlphaFoldDB" id="A0A7I8JZ94"/>
<evidence type="ECO:0000313" key="11">
    <source>
        <dbReference type="EMBL" id="CAA7389362.1"/>
    </source>
</evidence>
<dbReference type="OrthoDB" id="550883at2759"/>
<dbReference type="PRINTS" id="PR00367">
    <property type="entry name" value="ETHRSPELEMNT"/>
</dbReference>
<keyword evidence="5" id="KW-0010">Activator</keyword>
<evidence type="ECO:0000256" key="7">
    <source>
        <dbReference type="ARBA" id="ARBA00023242"/>
    </source>
</evidence>
<evidence type="ECO:0000256" key="8">
    <source>
        <dbReference type="ARBA" id="ARBA00024343"/>
    </source>
</evidence>
<dbReference type="FunFam" id="3.30.730.10:FF:000001">
    <property type="entry name" value="Ethylene-responsive transcription factor 2"/>
    <property type="match status" value="1"/>
</dbReference>
<dbReference type="PROSITE" id="PS51032">
    <property type="entry name" value="AP2_ERF"/>
    <property type="match status" value="1"/>
</dbReference>
<gene>
    <name evidence="11" type="ORF">SI8410_01001417</name>
</gene>
<dbReference type="SMART" id="SM00380">
    <property type="entry name" value="AP2"/>
    <property type="match status" value="1"/>
</dbReference>
<dbReference type="CDD" id="cd00018">
    <property type="entry name" value="AP2"/>
    <property type="match status" value="1"/>
</dbReference>
<keyword evidence="3" id="KW-0346">Stress response</keyword>
<keyword evidence="6" id="KW-0804">Transcription</keyword>
<evidence type="ECO:0000256" key="9">
    <source>
        <dbReference type="SAM" id="MobiDB-lite"/>
    </source>
</evidence>
<sequence length="246" mass="26403">MQGKGGPDNSGCIFRGVRQRTWGKWVAEIREPNRGNRLWLGTFATSTEAALAYDQAARVMYGPSARLNIPQCNSLSEDSSLTTETLASTANPPDAALSTVGNPEARSPKAEPVDSVEFDSRGPNSDPKGRLLKAAQVPATTVKREDAASGQRHGWPLGNIGDMFEVEEVVSLMDANPSNGGHAGFGDDQIACAGPSELLFQLQNPDAKLLGSLAQCPPEEDYYFTIPEWQPSLNDGFDGFADFSLQ</sequence>
<dbReference type="GO" id="GO:0045893">
    <property type="term" value="P:positive regulation of DNA-templated transcription"/>
    <property type="evidence" value="ECO:0007669"/>
    <property type="project" value="TreeGrafter"/>
</dbReference>
<evidence type="ECO:0000259" key="10">
    <source>
        <dbReference type="PROSITE" id="PS51032"/>
    </source>
</evidence>
<evidence type="ECO:0000256" key="6">
    <source>
        <dbReference type="ARBA" id="ARBA00023163"/>
    </source>
</evidence>
<evidence type="ECO:0000256" key="3">
    <source>
        <dbReference type="ARBA" id="ARBA00023016"/>
    </source>
</evidence>
<comment type="similarity">
    <text evidence="8">Belongs to the AP2/ERF transcription factor family. ERF subfamily.</text>
</comment>
<dbReference type="InterPro" id="IPR001471">
    <property type="entry name" value="AP2/ERF_dom"/>
</dbReference>
<name>A0A7I8JZ94_SPIIN</name>
<evidence type="ECO:0000313" key="12">
    <source>
        <dbReference type="Proteomes" id="UP000663760"/>
    </source>
</evidence>
<dbReference type="GO" id="GO:0006950">
    <property type="term" value="P:response to stress"/>
    <property type="evidence" value="ECO:0007669"/>
    <property type="project" value="TreeGrafter"/>
</dbReference>
<dbReference type="Proteomes" id="UP000663760">
    <property type="component" value="Chromosome 1"/>
</dbReference>
<feature type="compositionally biased region" description="Low complexity" evidence="9">
    <location>
        <begin position="75"/>
        <end position="90"/>
    </location>
</feature>
<reference evidence="11" key="1">
    <citation type="submission" date="2020-02" db="EMBL/GenBank/DDBJ databases">
        <authorList>
            <person name="Scholz U."/>
            <person name="Mascher M."/>
            <person name="Fiebig A."/>
        </authorList>
    </citation>
    <scope>NUCLEOTIDE SEQUENCE</scope>
</reference>
<proteinExistence type="inferred from homology"/>
<dbReference type="GO" id="GO:0003700">
    <property type="term" value="F:DNA-binding transcription factor activity"/>
    <property type="evidence" value="ECO:0007669"/>
    <property type="project" value="InterPro"/>
</dbReference>
<evidence type="ECO:0000256" key="1">
    <source>
        <dbReference type="ARBA" id="ARBA00004123"/>
    </source>
</evidence>
<dbReference type="PANTHER" id="PTHR31241">
    <property type="entry name" value="DEHYDRATION-RESPONSIVE ELEMENT-BINDING PROTEIN 2C"/>
    <property type="match status" value="1"/>
</dbReference>
<feature type="domain" description="AP2/ERF" evidence="10">
    <location>
        <begin position="13"/>
        <end position="70"/>
    </location>
</feature>
<dbReference type="GO" id="GO:0000976">
    <property type="term" value="F:transcription cis-regulatory region binding"/>
    <property type="evidence" value="ECO:0007669"/>
    <property type="project" value="TreeGrafter"/>
</dbReference>
<dbReference type="GO" id="GO:0005634">
    <property type="term" value="C:nucleus"/>
    <property type="evidence" value="ECO:0007669"/>
    <property type="project" value="UniProtKB-SubCell"/>
</dbReference>
<dbReference type="EMBL" id="LR746264">
    <property type="protein sequence ID" value="CAA7389362.1"/>
    <property type="molecule type" value="Genomic_DNA"/>
</dbReference>
<feature type="region of interest" description="Disordered" evidence="9">
    <location>
        <begin position="75"/>
        <end position="154"/>
    </location>
</feature>
<accession>A0A7I8JZ94</accession>
<keyword evidence="12" id="KW-1185">Reference proteome</keyword>
<dbReference type="SUPFAM" id="SSF54171">
    <property type="entry name" value="DNA-binding domain"/>
    <property type="match status" value="1"/>
</dbReference>
<keyword evidence="4" id="KW-0238">DNA-binding</keyword>
<comment type="subcellular location">
    <subcellularLocation>
        <location evidence="1">Nucleus</location>
    </subcellularLocation>
</comment>
<protein>
    <recommendedName>
        <fullName evidence="10">AP2/ERF domain-containing protein</fullName>
    </recommendedName>
</protein>
<evidence type="ECO:0000256" key="5">
    <source>
        <dbReference type="ARBA" id="ARBA00023159"/>
    </source>
</evidence>
<dbReference type="PANTHER" id="PTHR31241:SF62">
    <property type="entry name" value="DEHYDRATION-RESPONSIVE ELEMENT-BINDING PROTEIN 2D"/>
    <property type="match status" value="1"/>
</dbReference>
<evidence type="ECO:0000256" key="2">
    <source>
        <dbReference type="ARBA" id="ARBA00023015"/>
    </source>
</evidence>
<dbReference type="InterPro" id="IPR036955">
    <property type="entry name" value="AP2/ERF_dom_sf"/>
</dbReference>
<dbReference type="InterPro" id="IPR016177">
    <property type="entry name" value="DNA-bd_dom_sf"/>
</dbReference>
<keyword evidence="7" id="KW-0539">Nucleus</keyword>
<dbReference type="Pfam" id="PF00847">
    <property type="entry name" value="AP2"/>
    <property type="match status" value="1"/>
</dbReference>
<organism evidence="11 12">
    <name type="scientific">Spirodela intermedia</name>
    <name type="common">Intermediate duckweed</name>
    <dbReference type="NCBI Taxonomy" id="51605"/>
    <lineage>
        <taxon>Eukaryota</taxon>
        <taxon>Viridiplantae</taxon>
        <taxon>Streptophyta</taxon>
        <taxon>Embryophyta</taxon>
        <taxon>Tracheophyta</taxon>
        <taxon>Spermatophyta</taxon>
        <taxon>Magnoliopsida</taxon>
        <taxon>Liliopsida</taxon>
        <taxon>Araceae</taxon>
        <taxon>Lemnoideae</taxon>
        <taxon>Spirodela</taxon>
    </lineage>
</organism>